<keyword evidence="8 15" id="KW-0547">Nucleotide-binding</keyword>
<evidence type="ECO:0000256" key="6">
    <source>
        <dbReference type="ARBA" id="ARBA00022519"/>
    </source>
</evidence>
<dbReference type="SUPFAM" id="SSF56112">
    <property type="entry name" value="Protein kinase-like (PK-like)"/>
    <property type="match status" value="1"/>
</dbReference>
<evidence type="ECO:0000313" key="17">
    <source>
        <dbReference type="EMBL" id="QNT04650.1"/>
    </source>
</evidence>
<dbReference type="InterPro" id="IPR000719">
    <property type="entry name" value="Prot_kinase_dom"/>
</dbReference>
<evidence type="ECO:0000256" key="1">
    <source>
        <dbReference type="ARBA" id="ARBA00004515"/>
    </source>
</evidence>
<dbReference type="NCBIfam" id="NF002475">
    <property type="entry name" value="PRK01723.1"/>
    <property type="match status" value="1"/>
</dbReference>
<evidence type="ECO:0000256" key="7">
    <source>
        <dbReference type="ARBA" id="ARBA00022679"/>
    </source>
</evidence>
<evidence type="ECO:0000313" key="18">
    <source>
        <dbReference type="Proteomes" id="UP000516370"/>
    </source>
</evidence>
<dbReference type="AlphaFoldDB" id="A0A7H1J2D4"/>
<keyword evidence="7 15" id="KW-0808">Transferase</keyword>
<dbReference type="Pfam" id="PF06293">
    <property type="entry name" value="Kdo"/>
    <property type="match status" value="1"/>
</dbReference>
<feature type="domain" description="Protein kinase" evidence="16">
    <location>
        <begin position="35"/>
        <end position="236"/>
    </location>
</feature>
<dbReference type="UniPathway" id="UPA00958"/>
<dbReference type="Proteomes" id="UP000516370">
    <property type="component" value="Chromosome"/>
</dbReference>
<evidence type="ECO:0000256" key="10">
    <source>
        <dbReference type="ARBA" id="ARBA00022840"/>
    </source>
</evidence>
<evidence type="ECO:0000256" key="15">
    <source>
        <dbReference type="HAMAP-Rule" id="MF_00521"/>
    </source>
</evidence>
<dbReference type="Gene3D" id="1.10.510.10">
    <property type="entry name" value="Transferase(Phosphotransferase) domain 1"/>
    <property type="match status" value="1"/>
</dbReference>
<dbReference type="GO" id="GO:0009244">
    <property type="term" value="P:lipopolysaccharide core region biosynthetic process"/>
    <property type="evidence" value="ECO:0007669"/>
    <property type="project" value="UniProtKB-UniRule"/>
</dbReference>
<evidence type="ECO:0000256" key="8">
    <source>
        <dbReference type="ARBA" id="ARBA00022741"/>
    </source>
</evidence>
<dbReference type="InterPro" id="IPR011009">
    <property type="entry name" value="Kinase-like_dom_sf"/>
</dbReference>
<evidence type="ECO:0000256" key="3">
    <source>
        <dbReference type="ARBA" id="ARBA00010327"/>
    </source>
</evidence>
<protein>
    <recommendedName>
        <fullName evidence="13 15">3-deoxy-D-manno-octulosonic acid kinase</fullName>
        <shortName evidence="15">Kdo kinase</shortName>
        <ecNumber evidence="4 15">2.7.1.166</ecNumber>
    </recommendedName>
</protein>
<sequence>MPEAIKISPNTILLKSDPTLPLSSTWFDPTFWQSQQALSGAGHGRGAVWFINSQFGQFVIRRYRRGGLIAKFNKSHFLFTGQKHTRPWLELSLLEHMRSIGLPVPRPIGGLYVLDKGFYQAELLTQTIENAQDLFDIIKAGNSQTLNWHEIGKVVKRFHNEGIFHSDLNCHNIMVDQNNKIWLIDFDKCEQRTQDTQWKQANIDRLKRSLDKESNLHTQFNISDAQWRTFLEGYRG</sequence>
<name>A0A7H1J2D4_9GAMM</name>
<evidence type="ECO:0000256" key="12">
    <source>
        <dbReference type="ARBA" id="ARBA00023136"/>
    </source>
</evidence>
<dbReference type="GO" id="GO:0005524">
    <property type="term" value="F:ATP binding"/>
    <property type="evidence" value="ECO:0007669"/>
    <property type="project" value="UniProtKB-UniRule"/>
</dbReference>
<evidence type="ECO:0000256" key="14">
    <source>
        <dbReference type="ARBA" id="ARBA00034417"/>
    </source>
</evidence>
<feature type="active site" evidence="15">
    <location>
        <position position="167"/>
    </location>
</feature>
<dbReference type="InterPro" id="IPR022826">
    <property type="entry name" value="KDO_kinase"/>
</dbReference>
<gene>
    <name evidence="15" type="primary">kdkA</name>
    <name evidence="17" type="ORF">IBG28_13115</name>
</gene>
<dbReference type="KEGG" id="mard:IBG28_13115"/>
<keyword evidence="18" id="KW-1185">Reference proteome</keyword>
<accession>A0A7H1J2D4</accession>
<keyword evidence="5 15" id="KW-1003">Cell membrane</keyword>
<dbReference type="GO" id="GO:0004672">
    <property type="term" value="F:protein kinase activity"/>
    <property type="evidence" value="ECO:0007669"/>
    <property type="project" value="InterPro"/>
</dbReference>
<comment type="subcellular location">
    <subcellularLocation>
        <location evidence="1 15">Cell inner membrane</location>
        <topology evidence="1 15">Peripheral membrane protein</topology>
        <orientation evidence="1 15">Cytoplasmic side</orientation>
    </subcellularLocation>
</comment>
<dbReference type="EC" id="2.7.1.166" evidence="4 15"/>
<comment type="catalytic activity">
    <reaction evidence="14 15">
        <text>an alpha-Kdo-(2-&gt;6)-lipid IVA + ATP = a 4-O-phospho-alpha-Kdo-(2-&gt;6)-lipid IVA + ADP + H(+)</text>
        <dbReference type="Rhea" id="RHEA:74271"/>
        <dbReference type="ChEBI" id="CHEBI:15378"/>
        <dbReference type="ChEBI" id="CHEBI:30616"/>
        <dbReference type="ChEBI" id="CHEBI:176428"/>
        <dbReference type="ChEBI" id="CHEBI:193140"/>
        <dbReference type="ChEBI" id="CHEBI:456216"/>
        <dbReference type="EC" id="2.7.1.166"/>
    </reaction>
</comment>
<keyword evidence="6 15" id="KW-0997">Cell inner membrane</keyword>
<evidence type="ECO:0000256" key="4">
    <source>
        <dbReference type="ARBA" id="ARBA00011988"/>
    </source>
</evidence>
<evidence type="ECO:0000256" key="5">
    <source>
        <dbReference type="ARBA" id="ARBA00022475"/>
    </source>
</evidence>
<organism evidence="17 18">
    <name type="scientific">Marinomonas arctica</name>
    <dbReference type="NCBI Taxonomy" id="383750"/>
    <lineage>
        <taxon>Bacteria</taxon>
        <taxon>Pseudomonadati</taxon>
        <taxon>Pseudomonadota</taxon>
        <taxon>Gammaproteobacteria</taxon>
        <taxon>Oceanospirillales</taxon>
        <taxon>Oceanospirillaceae</taxon>
        <taxon>Marinomonas</taxon>
    </lineage>
</organism>
<keyword evidence="11 15" id="KW-0448">Lipopolysaccharide biosynthesis</keyword>
<comment type="pathway">
    <text evidence="2 15">Bacterial outer membrane biogenesis; LPS core biosynthesis.</text>
</comment>
<dbReference type="PROSITE" id="PS50011">
    <property type="entry name" value="PROTEIN_KINASE_DOM"/>
    <property type="match status" value="1"/>
</dbReference>
<evidence type="ECO:0000256" key="2">
    <source>
        <dbReference type="ARBA" id="ARBA00004713"/>
    </source>
</evidence>
<reference evidence="17 18" key="1">
    <citation type="submission" date="2020-09" db="EMBL/GenBank/DDBJ databases">
        <title>Complete genome sequence of an Arctic sea ice bacterium Marinomonas arctica BSI20414.</title>
        <authorList>
            <person name="Liao L."/>
            <person name="Chen B."/>
        </authorList>
    </citation>
    <scope>NUCLEOTIDE SEQUENCE [LARGE SCALE GENOMIC DNA]</scope>
    <source>
        <strain evidence="17 18">BSI20414</strain>
    </source>
</reference>
<evidence type="ECO:0000256" key="9">
    <source>
        <dbReference type="ARBA" id="ARBA00022777"/>
    </source>
</evidence>
<dbReference type="GO" id="GO:0005886">
    <property type="term" value="C:plasma membrane"/>
    <property type="evidence" value="ECO:0007669"/>
    <property type="project" value="UniProtKB-SubCell"/>
</dbReference>
<dbReference type="RefSeq" id="WP_111607659.1">
    <property type="nucleotide sequence ID" value="NZ_BMLJ01000012.1"/>
</dbReference>
<comment type="function">
    <text evidence="15">Catalyzes the ATP-dependent phosphorylation of the 3-deoxy-D-manno-octulosonic acid (Kdo) residue in Kdo-lipid IV(A) at the 4-OH position.</text>
</comment>
<keyword evidence="10 15" id="KW-0067">ATP-binding</keyword>
<keyword evidence="12 15" id="KW-0472">Membrane</keyword>
<dbReference type="EMBL" id="CP061081">
    <property type="protein sequence ID" value="QNT04650.1"/>
    <property type="molecule type" value="Genomic_DNA"/>
</dbReference>
<dbReference type="OrthoDB" id="6854449at2"/>
<keyword evidence="9 15" id="KW-0418">Kinase</keyword>
<comment type="similarity">
    <text evidence="3 15">Belongs to the protein kinase superfamily. KdkA/RfaP family.</text>
</comment>
<evidence type="ECO:0000256" key="13">
    <source>
        <dbReference type="ARBA" id="ARBA00029511"/>
    </source>
</evidence>
<proteinExistence type="inferred from homology"/>
<dbReference type="HAMAP" id="MF_00521">
    <property type="entry name" value="KDO_kinase"/>
    <property type="match status" value="1"/>
</dbReference>
<evidence type="ECO:0000256" key="11">
    <source>
        <dbReference type="ARBA" id="ARBA00022985"/>
    </source>
</evidence>
<evidence type="ECO:0000259" key="16">
    <source>
        <dbReference type="PROSITE" id="PS50011"/>
    </source>
</evidence>